<dbReference type="STRING" id="623281.SAMN05421747_101497"/>
<organism evidence="1 2">
    <name type="scientific">Parapedobacter composti</name>
    <dbReference type="NCBI Taxonomy" id="623281"/>
    <lineage>
        <taxon>Bacteria</taxon>
        <taxon>Pseudomonadati</taxon>
        <taxon>Bacteroidota</taxon>
        <taxon>Sphingobacteriia</taxon>
        <taxon>Sphingobacteriales</taxon>
        <taxon>Sphingobacteriaceae</taxon>
        <taxon>Parapedobacter</taxon>
    </lineage>
</organism>
<proteinExistence type="predicted"/>
<dbReference type="EMBL" id="FOLL01000001">
    <property type="protein sequence ID" value="SFB84851.1"/>
    <property type="molecule type" value="Genomic_DNA"/>
</dbReference>
<dbReference type="OrthoDB" id="799209at2"/>
<dbReference type="RefSeq" id="WP_090970675.1">
    <property type="nucleotide sequence ID" value="NZ_FOLL01000001.1"/>
</dbReference>
<reference evidence="1 2" key="1">
    <citation type="submission" date="2016-10" db="EMBL/GenBank/DDBJ databases">
        <authorList>
            <person name="de Groot N.N."/>
        </authorList>
    </citation>
    <scope>NUCLEOTIDE SEQUENCE [LARGE SCALE GENOMIC DNA]</scope>
    <source>
        <strain evidence="1 2">DSM 22900</strain>
    </source>
</reference>
<gene>
    <name evidence="1" type="ORF">SAMN05421747_101497</name>
</gene>
<evidence type="ECO:0000313" key="1">
    <source>
        <dbReference type="EMBL" id="SFB84851.1"/>
    </source>
</evidence>
<evidence type="ECO:0000313" key="2">
    <source>
        <dbReference type="Proteomes" id="UP000199577"/>
    </source>
</evidence>
<name>A0A1I1ECK6_9SPHI</name>
<protein>
    <submittedName>
        <fullName evidence="1">Uncharacterized protein</fullName>
    </submittedName>
</protein>
<sequence>MKRNKVNQVHPPALHHNLLHDREETAGEDKRNELAGIRMLENLKMALFFSRIQSQMGKEQKDGDD</sequence>
<dbReference type="AlphaFoldDB" id="A0A1I1ECK6"/>
<keyword evidence="2" id="KW-1185">Reference proteome</keyword>
<accession>A0A1I1ECK6</accession>
<dbReference type="Proteomes" id="UP000199577">
    <property type="component" value="Unassembled WGS sequence"/>
</dbReference>